<dbReference type="Proteomes" id="UP001227230">
    <property type="component" value="Chromosome 18"/>
</dbReference>
<sequence>MAGASRDQALALLAAANNHGDLAVKLSSLRQAKDILLAVHPSFAAELFPYLVELQSSPETLVRKSLIEAIEEIGLKAMEHSSILVSVLLVFLRDGDSIIAKQSIVSGTNFFCSVLEELALQFHRHGKVERWLEELWVWMVKLKDAVLAIALGPGPFGVKILAMKFLETYVLHFTSDANDFEKSSIEGSGRAFNISWVVGGHPVLDPASLMSDANRIIGVLLTLLQSASSLSGCLTITVVNCLAAIARKRPHHYNTVLSALLDFDSSIEMVKGHSASVQYSLRTAFLGFLRCTCPTIMESRDRLLRALRSMNAGDAADQVIRQVDKMMKNNERASRDARLGRDDPPSSQLSVPGDLFRKRSMHQDNEEPTNGHGMTSKRIRYGHNMHSASHVQMSDSGQDCASANGVSPKVPLLDNDLTPVEQMIAMICALVAEGERGAESLEILISQIHPDLLADIIVTNMKQFSKVLSSPIGFGNLPVSGQTGSSSSPATAAPTITMQSSVLPAQVPFSTAAATSMAHSEMSTVINLPPDSKRDPRRDPRRLDPRRVGVPVGLQSVHMVEDTGAIQAEFDGSISLSKPPSLPVVTSVENTSTSLVSKTEGDDKILKNALISETDQPISREELLDGAKEVDHIPEIGATSDAALSPARTIDEDSAAPESLDIAVADGADTSPLIETDQHSPARSNTYVSEETSIDLPLPPPYVELTEDQKIRLKKLALERIIDSYVYSRETDCSHTRMALLARLVAQIDGDEDVVVMLQKHVLLDYQGQKGHELVLHILYHLHALMISDSVEHSSFAAVVYEKFLLAVVKSLLEKLPASDKSFSKLLGEVPLLPDSALKLLDDLCSSDVTDQHGKVLRDRERVTQGLGAVWSLILGRPLNRQACLNIALKCAVHSQDDIRTKAIRLVANKLYLLSYISENIQQYATDMLLSAVNQHISDPELSQSGSSDQRLEAETGSLETSVSGSQISEPGTSENDPMKGSQSVQNISTVEFHQAQRLISLFFALCTKKPNLLQLVFNIYGRAPKAVKQAIHRHIPIIIGALGPLYPELLSIISDPPEGSENLLTQVLKILTEEKTPTPHLIAIVKHLYETKLKDATILIPMLSLLSRNEVLPIFPRLIDLPLDKFQDALANILQGSAHTGPALTPAEVLVAIHDISPEKDGIALKKITEACSACFEQRTVFTPQVLAKALNQMVDHTPLPLLFMRTVIQAIDAYPTLVDFVMEILSKLVSKQVWRMPKLWVGFLKCVSQTQPHSFRVLLQLPAPQLESALNKHANLRGPLSAYASQPSIKSSLPRSILIVLGLVNEPHMQQSHPPSSLHSSDTSSSVHGATLT</sequence>
<feature type="domain" description="Symplekin/Pta1 N-terminal" evidence="2">
    <location>
        <begin position="97"/>
        <end position="313"/>
    </location>
</feature>
<feature type="compositionally biased region" description="Polar residues" evidence="1">
    <location>
        <begin position="958"/>
        <end position="984"/>
    </location>
</feature>
<reference evidence="4 5" key="1">
    <citation type="journal article" date="2023" name="Hortic Res">
        <title>The complete reference genome for grapevine (Vitis vinifera L.) genetics and breeding.</title>
        <authorList>
            <person name="Shi X."/>
            <person name="Cao S."/>
            <person name="Wang X."/>
            <person name="Huang S."/>
            <person name="Wang Y."/>
            <person name="Liu Z."/>
            <person name="Liu W."/>
            <person name="Leng X."/>
            <person name="Peng Y."/>
            <person name="Wang N."/>
            <person name="Wang Y."/>
            <person name="Ma Z."/>
            <person name="Xu X."/>
            <person name="Zhang F."/>
            <person name="Xue H."/>
            <person name="Zhong H."/>
            <person name="Wang Y."/>
            <person name="Zhang K."/>
            <person name="Velt A."/>
            <person name="Avia K."/>
            <person name="Holtgrawe D."/>
            <person name="Grimplet J."/>
            <person name="Matus J.T."/>
            <person name="Ware D."/>
            <person name="Wu X."/>
            <person name="Wang H."/>
            <person name="Liu C."/>
            <person name="Fang Y."/>
            <person name="Rustenholz C."/>
            <person name="Cheng Z."/>
            <person name="Xiao H."/>
            <person name="Zhou Y."/>
        </authorList>
    </citation>
    <scope>NUCLEOTIDE SEQUENCE [LARGE SCALE GENOMIC DNA]</scope>
    <source>
        <strain evidence="5">cv. Pinot noir / PN40024</strain>
        <tissue evidence="4">Leaf</tissue>
    </source>
</reference>
<dbReference type="InterPro" id="IPR032460">
    <property type="entry name" value="Symplekin/Pta1_N"/>
</dbReference>
<dbReference type="PANTHER" id="PTHR47184">
    <property type="entry name" value="PHOSPHATIDYLINOSITOL 3-AND 4-KINASE FAMILY PROTEIN-RELATED"/>
    <property type="match status" value="1"/>
</dbReference>
<feature type="compositionally biased region" description="Low complexity" evidence="1">
    <location>
        <begin position="1314"/>
        <end position="1328"/>
    </location>
</feature>
<accession>A0ABY9DPP6</accession>
<name>A0ABY9DPP6_VITVI</name>
<dbReference type="InterPro" id="IPR011989">
    <property type="entry name" value="ARM-like"/>
</dbReference>
<dbReference type="Gene3D" id="1.25.10.10">
    <property type="entry name" value="Leucine-rich Repeat Variant"/>
    <property type="match status" value="1"/>
</dbReference>
<evidence type="ECO:0000259" key="3">
    <source>
        <dbReference type="Pfam" id="PF12295"/>
    </source>
</evidence>
<evidence type="ECO:0000313" key="4">
    <source>
        <dbReference type="EMBL" id="WKA09754.1"/>
    </source>
</evidence>
<feature type="region of interest" description="Disordered" evidence="1">
    <location>
        <begin position="520"/>
        <end position="547"/>
    </location>
</feature>
<feature type="region of interest" description="Disordered" evidence="1">
    <location>
        <begin position="672"/>
        <end position="693"/>
    </location>
</feature>
<evidence type="ECO:0000256" key="1">
    <source>
        <dbReference type="SAM" id="MobiDB-lite"/>
    </source>
</evidence>
<feature type="region of interest" description="Disordered" evidence="1">
    <location>
        <begin position="940"/>
        <end position="984"/>
    </location>
</feature>
<dbReference type="InterPro" id="IPR022075">
    <property type="entry name" value="Symplekin_C"/>
</dbReference>
<feature type="compositionally biased region" description="Polar residues" evidence="1">
    <location>
        <begin position="940"/>
        <end position="949"/>
    </location>
</feature>
<protein>
    <recommendedName>
        <fullName evidence="6">Symplekin</fullName>
    </recommendedName>
</protein>
<feature type="compositionally biased region" description="Basic and acidic residues" evidence="1">
    <location>
        <begin position="331"/>
        <end position="344"/>
    </location>
</feature>
<dbReference type="SUPFAM" id="SSF48371">
    <property type="entry name" value="ARM repeat"/>
    <property type="match status" value="1"/>
</dbReference>
<evidence type="ECO:0000259" key="2">
    <source>
        <dbReference type="Pfam" id="PF11935"/>
    </source>
</evidence>
<evidence type="ECO:0008006" key="6">
    <source>
        <dbReference type="Google" id="ProtNLM"/>
    </source>
</evidence>
<feature type="region of interest" description="Disordered" evidence="1">
    <location>
        <begin position="1311"/>
        <end position="1335"/>
    </location>
</feature>
<keyword evidence="5" id="KW-1185">Reference proteome</keyword>
<dbReference type="Pfam" id="PF12295">
    <property type="entry name" value="Symplekin_C"/>
    <property type="match status" value="1"/>
</dbReference>
<feature type="region of interest" description="Disordered" evidence="1">
    <location>
        <begin position="331"/>
        <end position="377"/>
    </location>
</feature>
<feature type="compositionally biased region" description="Polar residues" evidence="1">
    <location>
        <begin position="679"/>
        <end position="691"/>
    </location>
</feature>
<feature type="domain" description="Symplekin C-terminal" evidence="3">
    <location>
        <begin position="1096"/>
        <end position="1274"/>
    </location>
</feature>
<dbReference type="Pfam" id="PF11935">
    <property type="entry name" value="SYMPK_PTA1_N"/>
    <property type="match status" value="1"/>
</dbReference>
<dbReference type="InterPro" id="IPR016024">
    <property type="entry name" value="ARM-type_fold"/>
</dbReference>
<proteinExistence type="predicted"/>
<feature type="compositionally biased region" description="Basic and acidic residues" evidence="1">
    <location>
        <begin position="531"/>
        <end position="547"/>
    </location>
</feature>
<dbReference type="EMBL" id="CP126665">
    <property type="protein sequence ID" value="WKA09754.1"/>
    <property type="molecule type" value="Genomic_DNA"/>
</dbReference>
<feature type="compositionally biased region" description="Basic and acidic residues" evidence="1">
    <location>
        <begin position="355"/>
        <end position="365"/>
    </location>
</feature>
<evidence type="ECO:0000313" key="5">
    <source>
        <dbReference type="Proteomes" id="UP001227230"/>
    </source>
</evidence>
<organism evidence="4 5">
    <name type="scientific">Vitis vinifera</name>
    <name type="common">Grape</name>
    <dbReference type="NCBI Taxonomy" id="29760"/>
    <lineage>
        <taxon>Eukaryota</taxon>
        <taxon>Viridiplantae</taxon>
        <taxon>Streptophyta</taxon>
        <taxon>Embryophyta</taxon>
        <taxon>Tracheophyta</taxon>
        <taxon>Spermatophyta</taxon>
        <taxon>Magnoliopsida</taxon>
        <taxon>eudicotyledons</taxon>
        <taxon>Gunneridae</taxon>
        <taxon>Pentapetalae</taxon>
        <taxon>rosids</taxon>
        <taxon>Vitales</taxon>
        <taxon>Vitaceae</taxon>
        <taxon>Viteae</taxon>
        <taxon>Vitis</taxon>
    </lineage>
</organism>
<dbReference type="PANTHER" id="PTHR47184:SF3">
    <property type="entry name" value="PHOSPHATIDYLINOSITOL 3-AND 4-KINASE FAMILY PROTEIN-RELATED"/>
    <property type="match status" value="1"/>
</dbReference>
<gene>
    <name evidence="4" type="ORF">VitviT2T_027374</name>
</gene>